<dbReference type="FunFam" id="1.10.1160.10:FF:000001">
    <property type="entry name" value="Glutamine--tRNA ligase"/>
    <property type="match status" value="1"/>
</dbReference>
<dbReference type="Pfam" id="PF00749">
    <property type="entry name" value="tRNA-synt_1c"/>
    <property type="match status" value="1"/>
</dbReference>
<dbReference type="InterPro" id="IPR000924">
    <property type="entry name" value="Glu/Gln-tRNA-synth"/>
</dbReference>
<evidence type="ECO:0000256" key="4">
    <source>
        <dbReference type="ARBA" id="ARBA00022741"/>
    </source>
</evidence>
<feature type="domain" description="Glutamyl/glutaminyl-tRNA synthetase class Ib anti-codon binding" evidence="12">
    <location>
        <begin position="404"/>
        <end position="501"/>
    </location>
</feature>
<organism evidence="14 15">
    <name type="scientific">Beauveria brongniartii RCEF 3172</name>
    <dbReference type="NCBI Taxonomy" id="1081107"/>
    <lineage>
        <taxon>Eukaryota</taxon>
        <taxon>Fungi</taxon>
        <taxon>Dikarya</taxon>
        <taxon>Ascomycota</taxon>
        <taxon>Pezizomycotina</taxon>
        <taxon>Sordariomycetes</taxon>
        <taxon>Hypocreomycetidae</taxon>
        <taxon>Hypocreales</taxon>
        <taxon>Cordycipitaceae</taxon>
        <taxon>Beauveria</taxon>
        <taxon>Beauveria brongniartii</taxon>
    </lineage>
</organism>
<dbReference type="PANTHER" id="PTHR43097:SF4">
    <property type="entry name" value="GLUTAMINE--TRNA LIGASE"/>
    <property type="match status" value="1"/>
</dbReference>
<dbReference type="GO" id="GO:0005524">
    <property type="term" value="F:ATP binding"/>
    <property type="evidence" value="ECO:0007669"/>
    <property type="project" value="UniProtKB-KW"/>
</dbReference>
<keyword evidence="3 9" id="KW-0436">Ligase</keyword>
<dbReference type="FunFam" id="2.40.240.10:FF:000015">
    <property type="entry name" value="Glutaminyl-tRNA synthetase"/>
    <property type="match status" value="1"/>
</dbReference>
<dbReference type="FunFam" id="2.40.240.10:FF:000007">
    <property type="entry name" value="Glutamine--tRNA ligase"/>
    <property type="match status" value="1"/>
</dbReference>
<evidence type="ECO:0000256" key="2">
    <source>
        <dbReference type="ARBA" id="ARBA00012836"/>
    </source>
</evidence>
<dbReference type="GO" id="GO:0004819">
    <property type="term" value="F:glutamine-tRNA ligase activity"/>
    <property type="evidence" value="ECO:0007669"/>
    <property type="project" value="UniProtKB-EC"/>
</dbReference>
<keyword evidence="4 9" id="KW-0547">Nucleotide-binding</keyword>
<proteinExistence type="inferred from homology"/>
<dbReference type="Pfam" id="PF20974">
    <property type="entry name" value="tRNA-synt_1c_C2"/>
    <property type="match status" value="1"/>
</dbReference>
<dbReference type="InterPro" id="IPR020056">
    <property type="entry name" value="Rbsml_bL25/Gln-tRNA_synth_N"/>
</dbReference>
<dbReference type="InterPro" id="IPR001412">
    <property type="entry name" value="aa-tRNA-synth_I_CS"/>
</dbReference>
<dbReference type="SUPFAM" id="SSF50715">
    <property type="entry name" value="Ribosomal protein L25-like"/>
    <property type="match status" value="1"/>
</dbReference>
<dbReference type="InterPro" id="IPR020059">
    <property type="entry name" value="Glu/Gln-tRNA-synth_Ib_codon-bd"/>
</dbReference>
<dbReference type="GO" id="GO:0005829">
    <property type="term" value="C:cytosol"/>
    <property type="evidence" value="ECO:0007669"/>
    <property type="project" value="TreeGrafter"/>
</dbReference>
<keyword evidence="5 9" id="KW-0067">ATP-binding</keyword>
<dbReference type="PROSITE" id="PS00178">
    <property type="entry name" value="AA_TRNA_LIGASE_I"/>
    <property type="match status" value="1"/>
</dbReference>
<evidence type="ECO:0000259" key="13">
    <source>
        <dbReference type="Pfam" id="PF20974"/>
    </source>
</evidence>
<comment type="similarity">
    <text evidence="1 9">Belongs to the class-I aminoacyl-tRNA synthetase family.</text>
</comment>
<dbReference type="InterPro" id="IPR049437">
    <property type="entry name" value="tRNA-synt_1c_C2"/>
</dbReference>
<dbReference type="Pfam" id="PF03950">
    <property type="entry name" value="tRNA-synt_1c_C"/>
    <property type="match status" value="1"/>
</dbReference>
<dbReference type="InterPro" id="IPR020058">
    <property type="entry name" value="Glu/Gln-tRNA-synth_Ib_cat-dom"/>
</dbReference>
<evidence type="ECO:0000256" key="6">
    <source>
        <dbReference type="ARBA" id="ARBA00022917"/>
    </source>
</evidence>
<evidence type="ECO:0000256" key="7">
    <source>
        <dbReference type="ARBA" id="ARBA00023146"/>
    </source>
</evidence>
<feature type="domain" description="tRNA synthetases class I (E and Q) anti-codon binding" evidence="13">
    <location>
        <begin position="512"/>
        <end position="569"/>
    </location>
</feature>
<comment type="caution">
    <text evidence="14">The sequence shown here is derived from an EMBL/GenBank/DDBJ whole genome shotgun (WGS) entry which is preliminary data.</text>
</comment>
<evidence type="ECO:0000256" key="3">
    <source>
        <dbReference type="ARBA" id="ARBA00022598"/>
    </source>
</evidence>
<dbReference type="Gene3D" id="2.40.240.10">
    <property type="entry name" value="Ribosomal Protein L25, Chain P"/>
    <property type="match status" value="2"/>
</dbReference>
<dbReference type="FunFam" id="3.40.50.620:FF:000183">
    <property type="entry name" value="Glutaminyl-tRNA synthetase"/>
    <property type="match status" value="1"/>
</dbReference>
<evidence type="ECO:0000256" key="9">
    <source>
        <dbReference type="RuleBase" id="RU363037"/>
    </source>
</evidence>
<dbReference type="AlphaFoldDB" id="A0A167GDM7"/>
<dbReference type="InterPro" id="IPR004514">
    <property type="entry name" value="Gln-tRNA-synth"/>
</dbReference>
<dbReference type="OrthoDB" id="10250478at2759"/>
<dbReference type="InterPro" id="IPR014729">
    <property type="entry name" value="Rossmann-like_a/b/a_fold"/>
</dbReference>
<dbReference type="Proteomes" id="UP000076863">
    <property type="component" value="Unassembled WGS sequence"/>
</dbReference>
<feature type="domain" description="Glutamyl/glutaminyl-tRNA synthetase class Ib catalytic" evidence="11">
    <location>
        <begin position="90"/>
        <end position="400"/>
    </location>
</feature>
<keyword evidence="6 9" id="KW-0648">Protein biosynthesis</keyword>
<feature type="compositionally biased region" description="Basic and acidic residues" evidence="10">
    <location>
        <begin position="38"/>
        <end position="64"/>
    </location>
</feature>
<evidence type="ECO:0000259" key="12">
    <source>
        <dbReference type="Pfam" id="PF03950"/>
    </source>
</evidence>
<accession>A0A167GDM7</accession>
<evidence type="ECO:0000313" key="15">
    <source>
        <dbReference type="Proteomes" id="UP000076863"/>
    </source>
</evidence>
<gene>
    <name evidence="14" type="ORF">BBO_03046</name>
</gene>
<evidence type="ECO:0000256" key="1">
    <source>
        <dbReference type="ARBA" id="ARBA00005594"/>
    </source>
</evidence>
<evidence type="ECO:0000256" key="10">
    <source>
        <dbReference type="SAM" id="MobiDB-lite"/>
    </source>
</evidence>
<evidence type="ECO:0000256" key="8">
    <source>
        <dbReference type="ARBA" id="ARBA00048270"/>
    </source>
</evidence>
<dbReference type="PANTHER" id="PTHR43097">
    <property type="entry name" value="GLUTAMINE-TRNA LIGASE"/>
    <property type="match status" value="1"/>
</dbReference>
<dbReference type="EMBL" id="AZHA01000007">
    <property type="protein sequence ID" value="OAA46491.1"/>
    <property type="molecule type" value="Genomic_DNA"/>
</dbReference>
<dbReference type="Gene3D" id="3.40.50.620">
    <property type="entry name" value="HUPs"/>
    <property type="match status" value="1"/>
</dbReference>
<evidence type="ECO:0000259" key="11">
    <source>
        <dbReference type="Pfam" id="PF00749"/>
    </source>
</evidence>
<dbReference type="NCBIfam" id="TIGR00440">
    <property type="entry name" value="glnS"/>
    <property type="match status" value="1"/>
</dbReference>
<comment type="catalytic activity">
    <reaction evidence="8">
        <text>tRNA(Gln) + L-glutamine + ATP = L-glutaminyl-tRNA(Gln) + AMP + diphosphate</text>
        <dbReference type="Rhea" id="RHEA:20121"/>
        <dbReference type="Rhea" id="RHEA-COMP:9662"/>
        <dbReference type="Rhea" id="RHEA-COMP:9681"/>
        <dbReference type="ChEBI" id="CHEBI:30616"/>
        <dbReference type="ChEBI" id="CHEBI:33019"/>
        <dbReference type="ChEBI" id="CHEBI:58359"/>
        <dbReference type="ChEBI" id="CHEBI:78442"/>
        <dbReference type="ChEBI" id="CHEBI:78521"/>
        <dbReference type="ChEBI" id="CHEBI:456215"/>
        <dbReference type="EC" id="6.1.1.18"/>
    </reaction>
</comment>
<dbReference type="CDD" id="cd00807">
    <property type="entry name" value="GlnRS_core"/>
    <property type="match status" value="1"/>
</dbReference>
<protein>
    <recommendedName>
        <fullName evidence="2">glutamine--tRNA ligase</fullName>
        <ecNumber evidence="2">6.1.1.18</ecNumber>
    </recommendedName>
</protein>
<dbReference type="SUPFAM" id="SSF52374">
    <property type="entry name" value="Nucleotidylyl transferase"/>
    <property type="match status" value="1"/>
</dbReference>
<name>A0A167GDM7_9HYPO</name>
<sequence length="627" mass="71790">MADEATKSMAKLQLDEETGEMVSKAELKKRLQKRAKKAAQEKARQEKAAAGPVEKKAPAPKPEETPIDPEAMFKQGFLDDVYKERPVKNVITRFPPEPNGYLHIGHAKAIAVNFGFAKYHGGVTYLRFDDTNPEKEEEKYFDAIQEVVKWLGFEPYKVTYSSDNFQKLYDLAEKLINIGKAYVCYCEDTEIKLQRGGEKGANPRYRCKHADQTPEDNLAKFRDMRDGKYKPREAFLRMKQDITDGNPQMWDLAAYRIKTDTPHHRTGWDWKIYPTYDFTHCLCDSFEDITHSLCTTEFILSRVSYEWLNKSLEVYEPMQREYGRLNLTGTVLSKRKILKLVEEKVVRDWDDPRLYTLIAIRRRGIPPGAILEFVNELGVTTNITTIQIHRFEQSIRKYLEKTVPRLMMILDPVPVVIEDAEEVEIDIPFSPKNPKMGSHKVKFTPTVYIDRSDFREEDSKDYFRLAPGKSVGLLHAPYPIKATSFTKDEATGKVKEIRAVFDKELKKAKTYIQWVGTAGSRKVEARIHNALFKSEKPEDAEGGFLNDLNPESEIIYPDALIESGFDEVKRRAPWPEAAGESALGVGGPESVRFQALRVAYFAVDSDSTDDKIVLNRIVSLKEDAGKK</sequence>
<reference evidence="14 15" key="1">
    <citation type="journal article" date="2016" name="Genome Biol. Evol.">
        <title>Divergent and convergent evolution of fungal pathogenicity.</title>
        <authorList>
            <person name="Shang Y."/>
            <person name="Xiao G."/>
            <person name="Zheng P."/>
            <person name="Cen K."/>
            <person name="Zhan S."/>
            <person name="Wang C."/>
        </authorList>
    </citation>
    <scope>NUCLEOTIDE SEQUENCE [LARGE SCALE GENOMIC DNA]</scope>
    <source>
        <strain evidence="14 15">RCEF 3172</strain>
    </source>
</reference>
<dbReference type="PRINTS" id="PR00987">
    <property type="entry name" value="TRNASYNTHGLU"/>
</dbReference>
<evidence type="ECO:0000256" key="5">
    <source>
        <dbReference type="ARBA" id="ARBA00022840"/>
    </source>
</evidence>
<dbReference type="InterPro" id="IPR011035">
    <property type="entry name" value="Ribosomal_bL25/Gln-tRNA_synth"/>
</dbReference>
<keyword evidence="7 9" id="KW-0030">Aminoacyl-tRNA synthetase</keyword>
<feature type="region of interest" description="Disordered" evidence="10">
    <location>
        <begin position="1"/>
        <end position="70"/>
    </location>
</feature>
<keyword evidence="15" id="KW-1185">Reference proteome</keyword>
<dbReference type="GO" id="GO:0006425">
    <property type="term" value="P:glutaminyl-tRNA aminoacylation"/>
    <property type="evidence" value="ECO:0007669"/>
    <property type="project" value="InterPro"/>
</dbReference>
<dbReference type="EC" id="6.1.1.18" evidence="2"/>
<dbReference type="InterPro" id="IPR050132">
    <property type="entry name" value="Gln/Glu-tRNA_Ligase"/>
</dbReference>
<evidence type="ECO:0000313" key="14">
    <source>
        <dbReference type="EMBL" id="OAA46491.1"/>
    </source>
</evidence>